<dbReference type="AlphaFoldDB" id="A0A0B5IBC5"/>
<gene>
    <name evidence="1" type="ORF">SVTN_28410</name>
</gene>
<dbReference type="KEGG" id="svt:SVTN_28410"/>
<accession>A0A0B5IBC5</accession>
<dbReference type="HOGENOM" id="CLU_1453693_0_0_11"/>
<proteinExistence type="predicted"/>
<dbReference type="EMBL" id="CP010407">
    <property type="protein sequence ID" value="AJF67732.1"/>
    <property type="molecule type" value="Genomic_DNA"/>
</dbReference>
<protein>
    <submittedName>
        <fullName evidence="1">Uncharacterized protein</fullName>
    </submittedName>
</protein>
<reference evidence="1 2" key="1">
    <citation type="submission" date="2014-12" db="EMBL/GenBank/DDBJ databases">
        <title>Complete genome sequence of Streptomyces vietnamensis strain GIMV4.0001, a genetic manipulable producer of the benzoisochromanequinone antibiotic granaticin.</title>
        <authorList>
            <person name="Deng M.R."/>
            <person name="Guo J."/>
            <person name="Ma L.Y."/>
            <person name="Feng G.D."/>
            <person name="Mo C.Y."/>
            <person name="Zhu H.H."/>
        </authorList>
    </citation>
    <scope>NUCLEOTIDE SEQUENCE [LARGE SCALE GENOMIC DNA]</scope>
    <source>
        <strain evidence="2">GIMV4.0001</strain>
    </source>
</reference>
<dbReference type="Proteomes" id="UP000031774">
    <property type="component" value="Chromosome"/>
</dbReference>
<keyword evidence="2" id="KW-1185">Reference proteome</keyword>
<evidence type="ECO:0000313" key="2">
    <source>
        <dbReference type="Proteomes" id="UP000031774"/>
    </source>
</evidence>
<evidence type="ECO:0000313" key="1">
    <source>
        <dbReference type="EMBL" id="AJF67732.1"/>
    </source>
</evidence>
<name>A0A0B5IBC5_9ACTN</name>
<organism evidence="1 2">
    <name type="scientific">Streptomyces vietnamensis</name>
    <dbReference type="NCBI Taxonomy" id="362257"/>
    <lineage>
        <taxon>Bacteria</taxon>
        <taxon>Bacillati</taxon>
        <taxon>Actinomycetota</taxon>
        <taxon>Actinomycetes</taxon>
        <taxon>Kitasatosporales</taxon>
        <taxon>Streptomycetaceae</taxon>
        <taxon>Streptomyces</taxon>
    </lineage>
</organism>
<sequence length="186" mass="20024">MIAVLGAGTGVQAVQARADGGQTPVDVEVMSNDEYVARYGTEQALAEQVPLPPDTSPTAALPSEADPSIPWHHIYWSALDWDHYDIPTRRGTNDFGLKHTCSKHNMCTQKAINAPYNGKADRIEGSRAEYDGVITSGGTVRMTITSAAERGERGPNGQNTPDGRPIGTVTAFCRGQTLCPDWVNQL</sequence>